<evidence type="ECO:0000313" key="2">
    <source>
        <dbReference type="EMBL" id="MFC3200356.1"/>
    </source>
</evidence>
<dbReference type="GO" id="GO:0008168">
    <property type="term" value="F:methyltransferase activity"/>
    <property type="evidence" value="ECO:0007669"/>
    <property type="project" value="UniProtKB-KW"/>
</dbReference>
<accession>A0ABV7JQV8</accession>
<dbReference type="InterPro" id="IPR041698">
    <property type="entry name" value="Methyltransf_25"/>
</dbReference>
<dbReference type="SUPFAM" id="SSF53335">
    <property type="entry name" value="S-adenosyl-L-methionine-dependent methyltransferases"/>
    <property type="match status" value="1"/>
</dbReference>
<dbReference type="EMBL" id="JBHRSX010000005">
    <property type="protein sequence ID" value="MFC3200356.1"/>
    <property type="molecule type" value="Genomic_DNA"/>
</dbReference>
<sequence length="210" mass="24350">MALEKQLSQVEQLYSTNLKEKGVNSTAVGWNSRECQQLRFDKLISLVAEEESPFSVNDYGCGFGSLLLYLAKKERRVSAYNGYDISNEMLDEAGRQLTGQQETRVNLFNASQINTQADFGFVSGTFNVRFDASKEAWHQFIEKKLQELDANCSKGFSFNLLTSYVDWEEPHLFYGDPCYWFDFCKRSFSKKVTLLHDYDLWEWTIVVDKK</sequence>
<dbReference type="InterPro" id="IPR029063">
    <property type="entry name" value="SAM-dependent_MTases_sf"/>
</dbReference>
<evidence type="ECO:0000259" key="1">
    <source>
        <dbReference type="Pfam" id="PF13649"/>
    </source>
</evidence>
<reference evidence="3" key="1">
    <citation type="journal article" date="2019" name="Int. J. Syst. Evol. Microbiol.">
        <title>The Global Catalogue of Microorganisms (GCM) 10K type strain sequencing project: providing services to taxonomists for standard genome sequencing and annotation.</title>
        <authorList>
            <consortium name="The Broad Institute Genomics Platform"/>
            <consortium name="The Broad Institute Genome Sequencing Center for Infectious Disease"/>
            <person name="Wu L."/>
            <person name="Ma J."/>
        </authorList>
    </citation>
    <scope>NUCLEOTIDE SEQUENCE [LARGE SCALE GENOMIC DNA]</scope>
    <source>
        <strain evidence="3">KCTC 52449</strain>
    </source>
</reference>
<evidence type="ECO:0000313" key="3">
    <source>
        <dbReference type="Proteomes" id="UP001595477"/>
    </source>
</evidence>
<name>A0ABV7JQV8_9ALTE</name>
<dbReference type="GO" id="GO:0032259">
    <property type="term" value="P:methylation"/>
    <property type="evidence" value="ECO:0007669"/>
    <property type="project" value="UniProtKB-KW"/>
</dbReference>
<dbReference type="RefSeq" id="WP_123326593.1">
    <property type="nucleotide sequence ID" value="NZ_JBHRSX010000005.1"/>
</dbReference>
<organism evidence="2 3">
    <name type="scientific">Alteromonas oceani</name>
    <dbReference type="NCBI Taxonomy" id="2071609"/>
    <lineage>
        <taxon>Bacteria</taxon>
        <taxon>Pseudomonadati</taxon>
        <taxon>Pseudomonadota</taxon>
        <taxon>Gammaproteobacteria</taxon>
        <taxon>Alteromonadales</taxon>
        <taxon>Alteromonadaceae</taxon>
        <taxon>Alteromonas/Salinimonas group</taxon>
        <taxon>Alteromonas</taxon>
    </lineage>
</organism>
<protein>
    <submittedName>
        <fullName evidence="2">Methyltransferase domain-containing protein</fullName>
    </submittedName>
</protein>
<gene>
    <name evidence="2" type="ORF">ACFOEW_00785</name>
</gene>
<dbReference type="Proteomes" id="UP001595477">
    <property type="component" value="Unassembled WGS sequence"/>
</dbReference>
<feature type="domain" description="Methyltransferase" evidence="1">
    <location>
        <begin position="57"/>
        <end position="128"/>
    </location>
</feature>
<keyword evidence="2" id="KW-0489">Methyltransferase</keyword>
<dbReference type="Gene3D" id="3.40.50.150">
    <property type="entry name" value="Vaccinia Virus protein VP39"/>
    <property type="match status" value="1"/>
</dbReference>
<keyword evidence="3" id="KW-1185">Reference proteome</keyword>
<proteinExistence type="predicted"/>
<keyword evidence="2" id="KW-0808">Transferase</keyword>
<dbReference type="Pfam" id="PF13649">
    <property type="entry name" value="Methyltransf_25"/>
    <property type="match status" value="1"/>
</dbReference>
<comment type="caution">
    <text evidence="2">The sequence shown here is derived from an EMBL/GenBank/DDBJ whole genome shotgun (WGS) entry which is preliminary data.</text>
</comment>